<reference evidence="1" key="2">
    <citation type="submission" date="2025-09" db="UniProtKB">
        <authorList>
            <consortium name="Ensembl"/>
        </authorList>
    </citation>
    <scope>IDENTIFICATION</scope>
</reference>
<accession>A0A8C4FHP8</accession>
<organism evidence="1 2">
    <name type="scientific">Catagonus wagneri</name>
    <name type="common">Chacoan peccary</name>
    <dbReference type="NCBI Taxonomy" id="51154"/>
    <lineage>
        <taxon>Eukaryota</taxon>
        <taxon>Metazoa</taxon>
        <taxon>Chordata</taxon>
        <taxon>Craniata</taxon>
        <taxon>Vertebrata</taxon>
        <taxon>Euteleostomi</taxon>
        <taxon>Mammalia</taxon>
        <taxon>Eutheria</taxon>
        <taxon>Laurasiatheria</taxon>
        <taxon>Artiodactyla</taxon>
        <taxon>Suina</taxon>
        <taxon>Tayassuidae</taxon>
        <taxon>Catagonus</taxon>
    </lineage>
</organism>
<name>A0A8C4FHP8_9CETA</name>
<proteinExistence type="predicted"/>
<dbReference type="Proteomes" id="UP000694540">
    <property type="component" value="Unplaced"/>
</dbReference>
<dbReference type="AlphaFoldDB" id="A0A8C4FHP8"/>
<dbReference type="GeneTree" id="ENSGT00960000191436"/>
<protein>
    <submittedName>
        <fullName evidence="1">Uncharacterized protein</fullName>
    </submittedName>
</protein>
<keyword evidence="2" id="KW-1185">Reference proteome</keyword>
<evidence type="ECO:0000313" key="2">
    <source>
        <dbReference type="Proteomes" id="UP000694540"/>
    </source>
</evidence>
<reference evidence="1" key="1">
    <citation type="submission" date="2025-08" db="UniProtKB">
        <authorList>
            <consortium name="Ensembl"/>
        </authorList>
    </citation>
    <scope>IDENTIFICATION</scope>
</reference>
<evidence type="ECO:0000313" key="1">
    <source>
        <dbReference type="Ensembl" id="ENSCWAP00000028930.1"/>
    </source>
</evidence>
<sequence length="96" mass="10590">NLLNGICTCTQTLMDFLHGIRVALISFAIFSQLSPDSGTVEAPAFGFFATMLFALDFDLIFDNVAKFLKQGDWNFDCDSRGGQETVCWEGGCDFSE</sequence>
<dbReference type="Ensembl" id="ENSCWAT00000031349.1">
    <property type="protein sequence ID" value="ENSCWAP00000028930.1"/>
    <property type="gene ID" value="ENSCWAG00000021710.1"/>
</dbReference>